<evidence type="ECO:0000313" key="1">
    <source>
        <dbReference type="EMBL" id="SVA06755.1"/>
    </source>
</evidence>
<protein>
    <recommendedName>
        <fullName evidence="2">Bacterial surface antigen (D15) domain-containing protein</fullName>
    </recommendedName>
</protein>
<organism evidence="1">
    <name type="scientific">marine metagenome</name>
    <dbReference type="NCBI Taxonomy" id="408172"/>
    <lineage>
        <taxon>unclassified sequences</taxon>
        <taxon>metagenomes</taxon>
        <taxon>ecological metagenomes</taxon>
    </lineage>
</organism>
<reference evidence="1" key="1">
    <citation type="submission" date="2018-05" db="EMBL/GenBank/DDBJ databases">
        <authorList>
            <person name="Lanie J.A."/>
            <person name="Ng W.-L."/>
            <person name="Kazmierczak K.M."/>
            <person name="Andrzejewski T.M."/>
            <person name="Davidsen T.M."/>
            <person name="Wayne K.J."/>
            <person name="Tettelin H."/>
            <person name="Glass J.I."/>
            <person name="Rusch D."/>
            <person name="Podicherti R."/>
            <person name="Tsui H.-C.T."/>
            <person name="Winkler M.E."/>
        </authorList>
    </citation>
    <scope>NUCLEOTIDE SEQUENCE</scope>
</reference>
<sequence>MGLFQPFRYGYSESIEYSVHPLWFFVMPNFSLKKSQNDIAGFTSASQYKIVYPTPFLNMIAKEGIMGIIAPDFQMPPMLGLSASWLMSKNMAGVDLTLNGGLDLGFAFGDLDTRSTIDIPLVYHRLGVYYNNWGFHTGLDVQKNISEKIGILADIDLRLLPDLNGNYSLEHKLLISWYKSENFRVLTGYKFVMGEYPYGPDMRLLPYIPMAETWVPIIELQWARKKS</sequence>
<proteinExistence type="predicted"/>
<gene>
    <name evidence="1" type="ORF">METZ01_LOCUS59609</name>
</gene>
<dbReference type="EMBL" id="UINC01003488">
    <property type="protein sequence ID" value="SVA06755.1"/>
    <property type="molecule type" value="Genomic_DNA"/>
</dbReference>
<evidence type="ECO:0008006" key="2">
    <source>
        <dbReference type="Google" id="ProtNLM"/>
    </source>
</evidence>
<accession>A0A381SRU9</accession>
<name>A0A381SRU9_9ZZZZ</name>
<dbReference type="AlphaFoldDB" id="A0A381SRU9"/>